<evidence type="ECO:0000256" key="3">
    <source>
        <dbReference type="ARBA" id="ARBA00023163"/>
    </source>
</evidence>
<dbReference type="InterPro" id="IPR001789">
    <property type="entry name" value="Sig_transdc_resp-reg_receiver"/>
</dbReference>
<evidence type="ECO:0000256" key="2">
    <source>
        <dbReference type="ARBA" id="ARBA00023125"/>
    </source>
</evidence>
<dbReference type="Gene3D" id="1.10.10.60">
    <property type="entry name" value="Homeodomain-like"/>
    <property type="match status" value="1"/>
</dbReference>
<feature type="domain" description="HTH araC/xylS-type" evidence="5">
    <location>
        <begin position="190"/>
        <end position="289"/>
    </location>
</feature>
<keyword evidence="2" id="KW-0238">DNA-binding</keyword>
<dbReference type="SMART" id="SM00448">
    <property type="entry name" value="REC"/>
    <property type="match status" value="1"/>
</dbReference>
<evidence type="ECO:0000313" key="7">
    <source>
        <dbReference type="EMBL" id="OYP53815.1"/>
    </source>
</evidence>
<keyword evidence="8" id="KW-1185">Reference proteome</keyword>
<proteinExistence type="predicted"/>
<dbReference type="SMART" id="SM00342">
    <property type="entry name" value="HTH_ARAC"/>
    <property type="match status" value="1"/>
</dbReference>
<sequence>MTWISFFSSMLGVEREEFPQKECVTAEAQAEKKPVKLQPEKIVIVADESHYTSSCLVQLAEEYPVIVCEDGQKAMLQILEQKPALVIANSQLPTMNGIQLCTCIRNNFNVNDIPVIILSDHPSDQERLDSLASGASDYFCMSVSLIMLRTRIHSLISQYNTVIKKYAVREIEGKAIQEINLQTHDEKLMENILVVISNNMSNPELTVETLAEGVGISRGHLYRKVREMTNDTPHALVRKIRLQQAARLLAEHHYNVSRVMRVCGFRNASSFARMFKQTYGKSPTDFMNQSY</sequence>
<reference evidence="7 8" key="1">
    <citation type="submission" date="2017-08" db="EMBL/GenBank/DDBJ databases">
        <title>Comparative genomics of non-oral Prevotella species.</title>
        <authorList>
            <person name="Accetto T."/>
            <person name="Nograsek B."/>
            <person name="Avgustin G."/>
        </authorList>
    </citation>
    <scope>NUCLEOTIDE SEQUENCE [LARGE SCALE GENOMIC DNA]</scope>
    <source>
        <strain evidence="7 8">TC1-1</strain>
    </source>
</reference>
<dbReference type="PROSITE" id="PS01124">
    <property type="entry name" value="HTH_ARAC_FAMILY_2"/>
    <property type="match status" value="1"/>
</dbReference>
<dbReference type="PROSITE" id="PS50110">
    <property type="entry name" value="RESPONSE_REGULATORY"/>
    <property type="match status" value="1"/>
</dbReference>
<organism evidence="7 8">
    <name type="scientific">Segatella bryantii</name>
    <name type="common">Prevotella bryantii</name>
    <dbReference type="NCBI Taxonomy" id="77095"/>
    <lineage>
        <taxon>Bacteria</taxon>
        <taxon>Pseudomonadati</taxon>
        <taxon>Bacteroidota</taxon>
        <taxon>Bacteroidia</taxon>
        <taxon>Bacteroidales</taxon>
        <taxon>Prevotellaceae</taxon>
        <taxon>Segatella</taxon>
    </lineage>
</organism>
<comment type="caution">
    <text evidence="4">Lacks conserved residue(s) required for the propagation of feature annotation.</text>
</comment>
<gene>
    <name evidence="7" type="ORF">CIK91_10905</name>
</gene>
<dbReference type="SUPFAM" id="SSF46689">
    <property type="entry name" value="Homeodomain-like"/>
    <property type="match status" value="1"/>
</dbReference>
<protein>
    <submittedName>
        <fullName evidence="7">Uncharacterized protein</fullName>
    </submittedName>
</protein>
<dbReference type="Pfam" id="PF12833">
    <property type="entry name" value="HTH_18"/>
    <property type="match status" value="1"/>
</dbReference>
<dbReference type="CDD" id="cd00156">
    <property type="entry name" value="REC"/>
    <property type="match status" value="1"/>
</dbReference>
<dbReference type="InterPro" id="IPR011006">
    <property type="entry name" value="CheY-like_superfamily"/>
</dbReference>
<dbReference type="InterPro" id="IPR009057">
    <property type="entry name" value="Homeodomain-like_sf"/>
</dbReference>
<feature type="domain" description="Response regulatory" evidence="6">
    <location>
        <begin position="41"/>
        <end position="156"/>
    </location>
</feature>
<dbReference type="Gene3D" id="3.40.50.2300">
    <property type="match status" value="1"/>
</dbReference>
<dbReference type="RefSeq" id="WP_094448874.1">
    <property type="nucleotide sequence ID" value="NZ_CP091802.1"/>
</dbReference>
<evidence type="ECO:0000256" key="1">
    <source>
        <dbReference type="ARBA" id="ARBA00023015"/>
    </source>
</evidence>
<name>A0ABX4EFD2_SEGBR</name>
<keyword evidence="1" id="KW-0805">Transcription regulation</keyword>
<accession>A0ABX4EFD2</accession>
<dbReference type="SUPFAM" id="SSF52172">
    <property type="entry name" value="CheY-like"/>
    <property type="match status" value="1"/>
</dbReference>
<dbReference type="InterPro" id="IPR018060">
    <property type="entry name" value="HTH_AraC"/>
</dbReference>
<dbReference type="PANTHER" id="PTHR43280:SF28">
    <property type="entry name" value="HTH-TYPE TRANSCRIPTIONAL ACTIVATOR RHAS"/>
    <property type="match status" value="1"/>
</dbReference>
<comment type="caution">
    <text evidence="7">The sequence shown here is derived from an EMBL/GenBank/DDBJ whole genome shotgun (WGS) entry which is preliminary data.</text>
</comment>
<dbReference type="PANTHER" id="PTHR43280">
    <property type="entry name" value="ARAC-FAMILY TRANSCRIPTIONAL REGULATOR"/>
    <property type="match status" value="1"/>
</dbReference>
<evidence type="ECO:0000259" key="5">
    <source>
        <dbReference type="PROSITE" id="PS01124"/>
    </source>
</evidence>
<dbReference type="EMBL" id="NPJF01000052">
    <property type="protein sequence ID" value="OYP53815.1"/>
    <property type="molecule type" value="Genomic_DNA"/>
</dbReference>
<dbReference type="Pfam" id="PF00072">
    <property type="entry name" value="Response_reg"/>
    <property type="match status" value="1"/>
</dbReference>
<evidence type="ECO:0000259" key="6">
    <source>
        <dbReference type="PROSITE" id="PS50110"/>
    </source>
</evidence>
<evidence type="ECO:0000256" key="4">
    <source>
        <dbReference type="PROSITE-ProRule" id="PRU00169"/>
    </source>
</evidence>
<keyword evidence="3" id="KW-0804">Transcription</keyword>
<evidence type="ECO:0000313" key="8">
    <source>
        <dbReference type="Proteomes" id="UP000216189"/>
    </source>
</evidence>
<dbReference type="Proteomes" id="UP000216189">
    <property type="component" value="Unassembled WGS sequence"/>
</dbReference>